<evidence type="ECO:0000313" key="2">
    <source>
        <dbReference type="Proteomes" id="UP000191980"/>
    </source>
</evidence>
<accession>A0A1V8M3Z2</accession>
<dbReference type="STRING" id="1420851.AU255_14245"/>
<name>A0A1V8M3Z2_9GAMM</name>
<dbReference type="AlphaFoldDB" id="A0A1V8M3Z2"/>
<dbReference type="EMBL" id="LPUF01000002">
    <property type="protein sequence ID" value="OQK16252.1"/>
    <property type="molecule type" value="Genomic_DNA"/>
</dbReference>
<sequence length="77" mass="8623">METISQHVVKDADGGWSVKKGGASRASKHFDTQNEAIVWGRNVAKNQHAEFYIHGKDGKIREKDSYGNDSFTSKDKK</sequence>
<reference evidence="1 2" key="1">
    <citation type="submission" date="2015-12" db="EMBL/GenBank/DDBJ databases">
        <authorList>
            <person name="Shamseldin A."/>
            <person name="Moawad H."/>
            <person name="Abd El-Rahim W.M."/>
            <person name="Sadowsky M.J."/>
        </authorList>
    </citation>
    <scope>NUCLEOTIDE SEQUENCE [LARGE SCALE GENOMIC DNA]</scope>
    <source>
        <strain evidence="1 2">WF1</strain>
    </source>
</reference>
<protein>
    <recommendedName>
        <fullName evidence="3">DUF2188 domain-containing protein</fullName>
    </recommendedName>
</protein>
<evidence type="ECO:0008006" key="3">
    <source>
        <dbReference type="Google" id="ProtNLM"/>
    </source>
</evidence>
<dbReference type="Proteomes" id="UP000191980">
    <property type="component" value="Unassembled WGS sequence"/>
</dbReference>
<dbReference type="OrthoDB" id="8858565at2"/>
<keyword evidence="2" id="KW-1185">Reference proteome</keyword>
<gene>
    <name evidence="1" type="ORF">AU255_14245</name>
</gene>
<organism evidence="1 2">
    <name type="scientific">Methyloprofundus sedimenti</name>
    <dbReference type="NCBI Taxonomy" id="1420851"/>
    <lineage>
        <taxon>Bacteria</taxon>
        <taxon>Pseudomonadati</taxon>
        <taxon>Pseudomonadota</taxon>
        <taxon>Gammaproteobacteria</taxon>
        <taxon>Methylococcales</taxon>
        <taxon>Methylococcaceae</taxon>
        <taxon>Methyloprofundus</taxon>
    </lineage>
</organism>
<dbReference type="Pfam" id="PF09954">
    <property type="entry name" value="DUF2188"/>
    <property type="match status" value="1"/>
</dbReference>
<evidence type="ECO:0000313" key="1">
    <source>
        <dbReference type="EMBL" id="OQK16252.1"/>
    </source>
</evidence>
<proteinExistence type="predicted"/>
<dbReference type="RefSeq" id="WP_080523629.1">
    <property type="nucleotide sequence ID" value="NZ_LPUF01000002.1"/>
</dbReference>
<dbReference type="InterPro" id="IPR018691">
    <property type="entry name" value="DUF2188"/>
</dbReference>
<comment type="caution">
    <text evidence="1">The sequence shown here is derived from an EMBL/GenBank/DDBJ whole genome shotgun (WGS) entry which is preliminary data.</text>
</comment>